<dbReference type="EMBL" id="KV878176">
    <property type="protein sequence ID" value="OJI91035.1"/>
    <property type="molecule type" value="Genomic_DNA"/>
</dbReference>
<feature type="compositionally biased region" description="Basic residues" evidence="1">
    <location>
        <begin position="141"/>
        <end position="150"/>
    </location>
</feature>
<evidence type="ECO:0000313" key="3">
    <source>
        <dbReference type="Proteomes" id="UP000184304"/>
    </source>
</evidence>
<proteinExistence type="predicted"/>
<organism evidence="2 3">
    <name type="scientific">Aspergillus tubingensis (strain CBS 134.48)</name>
    <dbReference type="NCBI Taxonomy" id="767770"/>
    <lineage>
        <taxon>Eukaryota</taxon>
        <taxon>Fungi</taxon>
        <taxon>Dikarya</taxon>
        <taxon>Ascomycota</taxon>
        <taxon>Pezizomycotina</taxon>
        <taxon>Eurotiomycetes</taxon>
        <taxon>Eurotiomycetidae</taxon>
        <taxon>Eurotiales</taxon>
        <taxon>Aspergillaceae</taxon>
        <taxon>Aspergillus</taxon>
        <taxon>Aspergillus subgen. Circumdati</taxon>
    </lineage>
</organism>
<protein>
    <submittedName>
        <fullName evidence="2">Uncharacterized protein</fullName>
    </submittedName>
</protein>
<dbReference type="Proteomes" id="UP000184304">
    <property type="component" value="Unassembled WGS sequence"/>
</dbReference>
<name>A0A1L9NP17_ASPTC</name>
<feature type="region of interest" description="Disordered" evidence="1">
    <location>
        <begin position="141"/>
        <end position="168"/>
    </location>
</feature>
<gene>
    <name evidence="2" type="ORF">ASPTUDRAFT_286505</name>
</gene>
<evidence type="ECO:0000313" key="2">
    <source>
        <dbReference type="EMBL" id="OJI91035.1"/>
    </source>
</evidence>
<dbReference type="VEuPathDB" id="FungiDB:ASPTUDRAFT_286505"/>
<dbReference type="AlphaFoldDB" id="A0A1L9NP17"/>
<keyword evidence="3" id="KW-1185">Reference proteome</keyword>
<sequence>MVCCLEAYKTALNLWGFDPLPTTRQSLECIVPRSHAIMYTCSSRIPRHYHACPRLPREFRRNSPIKGLFSSAYKSWVAMKRVSTEELFDLACCIRSARSPLVCMSWGTTCWKNGYRAFFFNGKTMTRHCCAGRYGFESRHHDRNKKKKNKKETSATGLEPVRANPIDF</sequence>
<reference evidence="3" key="1">
    <citation type="journal article" date="2017" name="Genome Biol.">
        <title>Comparative genomics reveals high biological diversity and specific adaptations in the industrially and medically important fungal genus Aspergillus.</title>
        <authorList>
            <person name="de Vries R.P."/>
            <person name="Riley R."/>
            <person name="Wiebenga A."/>
            <person name="Aguilar-Osorio G."/>
            <person name="Amillis S."/>
            <person name="Uchima C.A."/>
            <person name="Anderluh G."/>
            <person name="Asadollahi M."/>
            <person name="Askin M."/>
            <person name="Barry K."/>
            <person name="Battaglia E."/>
            <person name="Bayram O."/>
            <person name="Benocci T."/>
            <person name="Braus-Stromeyer S.A."/>
            <person name="Caldana C."/>
            <person name="Canovas D."/>
            <person name="Cerqueira G.C."/>
            <person name="Chen F."/>
            <person name="Chen W."/>
            <person name="Choi C."/>
            <person name="Clum A."/>
            <person name="Dos Santos R.A."/>
            <person name="Damasio A.R."/>
            <person name="Diallinas G."/>
            <person name="Emri T."/>
            <person name="Fekete E."/>
            <person name="Flipphi M."/>
            <person name="Freyberg S."/>
            <person name="Gallo A."/>
            <person name="Gournas C."/>
            <person name="Habgood R."/>
            <person name="Hainaut M."/>
            <person name="Harispe M.L."/>
            <person name="Henrissat B."/>
            <person name="Hilden K.S."/>
            <person name="Hope R."/>
            <person name="Hossain A."/>
            <person name="Karabika E."/>
            <person name="Karaffa L."/>
            <person name="Karanyi Z."/>
            <person name="Krasevec N."/>
            <person name="Kuo A."/>
            <person name="Kusch H."/>
            <person name="LaButti K."/>
            <person name="Lagendijk E.L."/>
            <person name="Lapidus A."/>
            <person name="Levasseur A."/>
            <person name="Lindquist E."/>
            <person name="Lipzen A."/>
            <person name="Logrieco A.F."/>
            <person name="MacCabe A."/>
            <person name="Maekelae M.R."/>
            <person name="Malavazi I."/>
            <person name="Melin P."/>
            <person name="Meyer V."/>
            <person name="Mielnichuk N."/>
            <person name="Miskei M."/>
            <person name="Molnar A.P."/>
            <person name="Mule G."/>
            <person name="Ngan C.Y."/>
            <person name="Orejas M."/>
            <person name="Orosz E."/>
            <person name="Ouedraogo J.P."/>
            <person name="Overkamp K.M."/>
            <person name="Park H.-S."/>
            <person name="Perrone G."/>
            <person name="Piumi F."/>
            <person name="Punt P.J."/>
            <person name="Ram A.F."/>
            <person name="Ramon A."/>
            <person name="Rauscher S."/>
            <person name="Record E."/>
            <person name="Riano-Pachon D.M."/>
            <person name="Robert V."/>
            <person name="Roehrig J."/>
            <person name="Ruller R."/>
            <person name="Salamov A."/>
            <person name="Salih N.S."/>
            <person name="Samson R.A."/>
            <person name="Sandor E."/>
            <person name="Sanguinetti M."/>
            <person name="Schuetze T."/>
            <person name="Sepcic K."/>
            <person name="Shelest E."/>
            <person name="Sherlock G."/>
            <person name="Sophianopoulou V."/>
            <person name="Squina F.M."/>
            <person name="Sun H."/>
            <person name="Susca A."/>
            <person name="Todd R.B."/>
            <person name="Tsang A."/>
            <person name="Unkles S.E."/>
            <person name="van de Wiele N."/>
            <person name="van Rossen-Uffink D."/>
            <person name="Oliveira J.V."/>
            <person name="Vesth T.C."/>
            <person name="Visser J."/>
            <person name="Yu J.-H."/>
            <person name="Zhou M."/>
            <person name="Andersen M.R."/>
            <person name="Archer D.B."/>
            <person name="Baker S.E."/>
            <person name="Benoit I."/>
            <person name="Brakhage A.A."/>
            <person name="Braus G.H."/>
            <person name="Fischer R."/>
            <person name="Frisvad J.C."/>
            <person name="Goldman G.H."/>
            <person name="Houbraken J."/>
            <person name="Oakley B."/>
            <person name="Pocsi I."/>
            <person name="Scazzocchio C."/>
            <person name="Seiboth B."/>
            <person name="vanKuyk P.A."/>
            <person name="Wortman J."/>
            <person name="Dyer P.S."/>
            <person name="Grigoriev I.V."/>
        </authorList>
    </citation>
    <scope>NUCLEOTIDE SEQUENCE [LARGE SCALE GENOMIC DNA]</scope>
    <source>
        <strain evidence="3">CBS 134.48</strain>
    </source>
</reference>
<accession>A0A1L9NP17</accession>
<evidence type="ECO:0000256" key="1">
    <source>
        <dbReference type="SAM" id="MobiDB-lite"/>
    </source>
</evidence>